<dbReference type="EMBL" id="CACVAY010000098">
    <property type="protein sequence ID" value="CAA6820394.1"/>
    <property type="molecule type" value="Genomic_DNA"/>
</dbReference>
<dbReference type="GO" id="GO:0046872">
    <property type="term" value="F:metal ion binding"/>
    <property type="evidence" value="ECO:0007669"/>
    <property type="project" value="UniProtKB-UniRule"/>
</dbReference>
<dbReference type="Gene3D" id="3.100.10.20">
    <property type="entry name" value="CRISPR-associated endonuclease Cas1, N-terminal domain"/>
    <property type="match status" value="1"/>
</dbReference>
<comment type="subunit">
    <text evidence="9 10">Homodimer, forms a heterotetramer with a Cas2 homodimer.</text>
</comment>
<evidence type="ECO:0000256" key="8">
    <source>
        <dbReference type="ARBA" id="ARBA00023211"/>
    </source>
</evidence>
<evidence type="ECO:0000256" key="1">
    <source>
        <dbReference type="ARBA" id="ARBA00022722"/>
    </source>
</evidence>
<name>A0A6S6TM24_9GAMM</name>
<keyword evidence="1 10" id="KW-0540">Nuclease</keyword>
<proteinExistence type="inferred from homology"/>
<dbReference type="GO" id="GO:0043571">
    <property type="term" value="P:maintenance of CRISPR repeat elements"/>
    <property type="evidence" value="ECO:0007669"/>
    <property type="project" value="UniProtKB-UniRule"/>
</dbReference>
<keyword evidence="7 10" id="KW-0238">DNA-binding</keyword>
<dbReference type="PANTHER" id="PTHR34353:SF2">
    <property type="entry name" value="CRISPR-ASSOCIATED ENDONUCLEASE CAS1 1"/>
    <property type="match status" value="1"/>
</dbReference>
<evidence type="ECO:0000256" key="5">
    <source>
        <dbReference type="ARBA" id="ARBA00022842"/>
    </source>
</evidence>
<organism evidence="11">
    <name type="scientific">uncultured Thiotrichaceae bacterium</name>
    <dbReference type="NCBI Taxonomy" id="298394"/>
    <lineage>
        <taxon>Bacteria</taxon>
        <taxon>Pseudomonadati</taxon>
        <taxon>Pseudomonadota</taxon>
        <taxon>Gammaproteobacteria</taxon>
        <taxon>Thiotrichales</taxon>
        <taxon>Thiotrichaceae</taxon>
        <taxon>environmental samples</taxon>
    </lineage>
</organism>
<dbReference type="InterPro" id="IPR042206">
    <property type="entry name" value="CRISPR-assoc_Cas1_C"/>
</dbReference>
<dbReference type="GO" id="GO:0004519">
    <property type="term" value="F:endonuclease activity"/>
    <property type="evidence" value="ECO:0007669"/>
    <property type="project" value="UniProtKB-UniRule"/>
</dbReference>
<reference evidence="11" key="1">
    <citation type="submission" date="2020-01" db="EMBL/GenBank/DDBJ databases">
        <authorList>
            <person name="Meier V. D."/>
            <person name="Meier V D."/>
        </authorList>
    </citation>
    <scope>NUCLEOTIDE SEQUENCE</scope>
    <source>
        <strain evidence="11">HLG_WM_MAG_07</strain>
    </source>
</reference>
<evidence type="ECO:0000256" key="10">
    <source>
        <dbReference type="HAMAP-Rule" id="MF_01470"/>
    </source>
</evidence>
<dbReference type="AlphaFoldDB" id="A0A6S6TM24"/>
<dbReference type="CDD" id="cd09634">
    <property type="entry name" value="Cas1_I-II-III"/>
    <property type="match status" value="1"/>
</dbReference>
<dbReference type="HAMAP" id="MF_01470">
    <property type="entry name" value="Cas1"/>
    <property type="match status" value="1"/>
</dbReference>
<evidence type="ECO:0000256" key="9">
    <source>
        <dbReference type="ARBA" id="ARBA00038592"/>
    </source>
</evidence>
<dbReference type="NCBIfam" id="TIGR00287">
    <property type="entry name" value="cas1"/>
    <property type="match status" value="1"/>
</dbReference>
<comment type="similarity">
    <text evidence="10">Belongs to the CRISPR-associated endonuclease Cas1 family.</text>
</comment>
<dbReference type="EC" id="3.1.-.-" evidence="10"/>
<dbReference type="InterPro" id="IPR050646">
    <property type="entry name" value="Cas1"/>
</dbReference>
<keyword evidence="2 10" id="KW-0479">Metal-binding</keyword>
<keyword evidence="3 10" id="KW-0255">Endonuclease</keyword>
<keyword evidence="8 10" id="KW-0464">Manganese</keyword>
<accession>A0A6S6TM24</accession>
<comment type="cofactor">
    <cofactor evidence="10">
        <name>Mg(2+)</name>
        <dbReference type="ChEBI" id="CHEBI:18420"/>
    </cofactor>
    <cofactor evidence="10">
        <name>Mn(2+)</name>
        <dbReference type="ChEBI" id="CHEBI:29035"/>
    </cofactor>
</comment>
<protein>
    <recommendedName>
        <fullName evidence="10">CRISPR-associated endonuclease Cas1</fullName>
        <ecNumber evidence="10">3.1.-.-</ecNumber>
    </recommendedName>
</protein>
<feature type="binding site" evidence="10">
    <location>
        <position position="227"/>
    </location>
    <ligand>
        <name>Mn(2+)</name>
        <dbReference type="ChEBI" id="CHEBI:29035"/>
    </ligand>
</feature>
<evidence type="ECO:0000256" key="7">
    <source>
        <dbReference type="ARBA" id="ARBA00023125"/>
    </source>
</evidence>
<feature type="binding site" evidence="10">
    <location>
        <position position="162"/>
    </location>
    <ligand>
        <name>Mn(2+)</name>
        <dbReference type="ChEBI" id="CHEBI:29035"/>
    </ligand>
</feature>
<evidence type="ECO:0000256" key="6">
    <source>
        <dbReference type="ARBA" id="ARBA00023118"/>
    </source>
</evidence>
<dbReference type="GO" id="GO:0003677">
    <property type="term" value="F:DNA binding"/>
    <property type="evidence" value="ECO:0007669"/>
    <property type="project" value="UniProtKB-KW"/>
</dbReference>
<evidence type="ECO:0000256" key="2">
    <source>
        <dbReference type="ARBA" id="ARBA00022723"/>
    </source>
</evidence>
<dbReference type="GO" id="GO:0051607">
    <property type="term" value="P:defense response to virus"/>
    <property type="evidence" value="ECO:0007669"/>
    <property type="project" value="UniProtKB-UniRule"/>
</dbReference>
<dbReference type="GO" id="GO:0016787">
    <property type="term" value="F:hydrolase activity"/>
    <property type="evidence" value="ECO:0007669"/>
    <property type="project" value="UniProtKB-KW"/>
</dbReference>
<evidence type="ECO:0000256" key="4">
    <source>
        <dbReference type="ARBA" id="ARBA00022801"/>
    </source>
</evidence>
<keyword evidence="4 10" id="KW-0378">Hydrolase</keyword>
<evidence type="ECO:0000256" key="3">
    <source>
        <dbReference type="ARBA" id="ARBA00022759"/>
    </source>
</evidence>
<gene>
    <name evidence="10" type="primary">cas1</name>
    <name evidence="11" type="ORF">HELGO_WM19205</name>
</gene>
<dbReference type="InterPro" id="IPR042211">
    <property type="entry name" value="CRISPR-assoc_Cas1_N"/>
</dbReference>
<feature type="binding site" evidence="10">
    <location>
        <position position="242"/>
    </location>
    <ligand>
        <name>Mn(2+)</name>
        <dbReference type="ChEBI" id="CHEBI:29035"/>
    </ligand>
</feature>
<comment type="function">
    <text evidence="10">CRISPR (clustered regularly interspaced short palindromic repeat), is an adaptive immune system that provides protection against mobile genetic elements (viruses, transposable elements and conjugative plasmids). CRISPR clusters contain spacers, sequences complementary to antecedent mobile elements, and target invading nucleic acids. CRISPR clusters are transcribed and processed into CRISPR RNA (crRNA). Acts as a dsDNA endonuclease. Involved in the integration of spacer DNA into the CRISPR cassette.</text>
</comment>
<dbReference type="PANTHER" id="PTHR34353">
    <property type="entry name" value="CRISPR-ASSOCIATED ENDONUCLEASE CAS1 1"/>
    <property type="match status" value="1"/>
</dbReference>
<keyword evidence="6 10" id="KW-0051">Antiviral defense</keyword>
<dbReference type="InterPro" id="IPR002729">
    <property type="entry name" value="CRISPR-assoc_Cas1"/>
</dbReference>
<keyword evidence="5 10" id="KW-0460">Magnesium</keyword>
<evidence type="ECO:0000313" key="11">
    <source>
        <dbReference type="EMBL" id="CAA6820394.1"/>
    </source>
</evidence>
<dbReference type="Pfam" id="PF01867">
    <property type="entry name" value="Cas_Cas1"/>
    <property type="match status" value="1"/>
</dbReference>
<dbReference type="Gene3D" id="1.20.120.920">
    <property type="entry name" value="CRISPR-associated endonuclease Cas1, C-terminal domain"/>
    <property type="match status" value="1"/>
</dbReference>
<sequence>MSTLYIDRKDTQLSIEGKTLVCYIKTERQRPVPLALLERVVLASNVQLSSQVIGKLAAQGIALSLINMRQPQNRATLISTSSKNPAIRQLQYQATTDSNVKAEIARQLIQGKIQNHARFLDHLSIEFPAHRHPLQKASRALNKALQQLSEKKTTVDSLRGIEGNAARHVFQAYTHIFPASLHFTGRKRRPPPDPVNATLSLAYTLLHNRAIQLIYAAGLDPMLGFLHENQYSRDSLAADLIEPWRPHIDRWVWEWFNERYLREDHFSEKNGGCLLGKRGRAKFYAAFETRMKPLQRAMRWQILALKKGLLEYYE</sequence>